<accession>A0A895YS42</accession>
<evidence type="ECO:0000313" key="3">
    <source>
        <dbReference type="Proteomes" id="UP000662857"/>
    </source>
</evidence>
<dbReference type="RefSeq" id="WP_239679166.1">
    <property type="nucleotide sequence ID" value="NZ_CP070499.1"/>
</dbReference>
<dbReference type="KEGG" id="nhy:JQS43_11945"/>
<organism evidence="2 3">
    <name type="scientific">Natronosporangium hydrolyticum</name>
    <dbReference type="NCBI Taxonomy" id="2811111"/>
    <lineage>
        <taxon>Bacteria</taxon>
        <taxon>Bacillati</taxon>
        <taxon>Actinomycetota</taxon>
        <taxon>Actinomycetes</taxon>
        <taxon>Micromonosporales</taxon>
        <taxon>Micromonosporaceae</taxon>
        <taxon>Natronosporangium</taxon>
    </lineage>
</organism>
<gene>
    <name evidence="2" type="ORF">JQS43_11945</name>
</gene>
<dbReference type="Proteomes" id="UP000662857">
    <property type="component" value="Chromosome"/>
</dbReference>
<dbReference type="AlphaFoldDB" id="A0A895YS42"/>
<dbReference type="Pfam" id="PF14019">
    <property type="entry name" value="DUF4235"/>
    <property type="match status" value="1"/>
</dbReference>
<dbReference type="InterPro" id="IPR025329">
    <property type="entry name" value="DUF4235"/>
</dbReference>
<keyword evidence="1" id="KW-1133">Transmembrane helix</keyword>
<keyword evidence="1" id="KW-0812">Transmembrane</keyword>
<sequence>MNRAKLAYKPLGALLGAAAGLAAGAVFSRVWRATTGSDHVPRATEEHQRWAAVLLAAALQGAVFAVVKAAVDRGSAQGMKRITGQWPD</sequence>
<keyword evidence="3" id="KW-1185">Reference proteome</keyword>
<feature type="transmembrane region" description="Helical" evidence="1">
    <location>
        <begin position="52"/>
        <end position="71"/>
    </location>
</feature>
<reference evidence="2" key="1">
    <citation type="submission" date="2021-02" db="EMBL/GenBank/DDBJ databases">
        <title>Natrosporangium hydrolyticum gen. nov., sp. nov, a haloalkaliphilic actinobacterium from a soda solonchak soil.</title>
        <authorList>
            <person name="Sorokin D.Y."/>
            <person name="Khijniak T.V."/>
            <person name="Zakharycheva A.P."/>
            <person name="Boueva O.V."/>
            <person name="Ariskina E.V."/>
            <person name="Hahnke R.L."/>
            <person name="Bunk B."/>
            <person name="Sproer C."/>
            <person name="Schumann P."/>
            <person name="Evtushenko L.I."/>
            <person name="Kublanov I.V."/>
        </authorList>
    </citation>
    <scope>NUCLEOTIDE SEQUENCE</scope>
    <source>
        <strain evidence="2">DSM 106523</strain>
    </source>
</reference>
<name>A0A895YS42_9ACTN</name>
<evidence type="ECO:0000256" key="1">
    <source>
        <dbReference type="SAM" id="Phobius"/>
    </source>
</evidence>
<dbReference type="EMBL" id="CP070499">
    <property type="protein sequence ID" value="QSB16920.1"/>
    <property type="molecule type" value="Genomic_DNA"/>
</dbReference>
<proteinExistence type="predicted"/>
<evidence type="ECO:0000313" key="2">
    <source>
        <dbReference type="EMBL" id="QSB16920.1"/>
    </source>
</evidence>
<protein>
    <submittedName>
        <fullName evidence="2">DUF4235 domain-containing protein</fullName>
    </submittedName>
</protein>
<keyword evidence="1" id="KW-0472">Membrane</keyword>